<organism evidence="2">
    <name type="scientific">Alexandrium catenella</name>
    <name type="common">Red tide dinoflagellate</name>
    <name type="synonym">Gonyaulax catenella</name>
    <dbReference type="NCBI Taxonomy" id="2925"/>
    <lineage>
        <taxon>Eukaryota</taxon>
        <taxon>Sar</taxon>
        <taxon>Alveolata</taxon>
        <taxon>Dinophyceae</taxon>
        <taxon>Gonyaulacales</taxon>
        <taxon>Pyrocystaceae</taxon>
        <taxon>Alexandrium</taxon>
    </lineage>
</organism>
<protein>
    <recommendedName>
        <fullName evidence="3">Secreted protein</fullName>
    </recommendedName>
</protein>
<accession>A0A7S1LRN8</accession>
<proteinExistence type="predicted"/>
<dbReference type="EMBL" id="HBGE01021071">
    <property type="protein sequence ID" value="CAD9111604.1"/>
    <property type="molecule type" value="Transcribed_RNA"/>
</dbReference>
<feature type="chain" id="PRO_5031019670" description="Secreted protein" evidence="1">
    <location>
        <begin position="21"/>
        <end position="93"/>
    </location>
</feature>
<gene>
    <name evidence="2" type="ORF">ACAT0790_LOCUS12718</name>
</gene>
<name>A0A7S1LRN8_ALECA</name>
<feature type="signal peptide" evidence="1">
    <location>
        <begin position="1"/>
        <end position="20"/>
    </location>
</feature>
<reference evidence="2" key="1">
    <citation type="submission" date="2021-01" db="EMBL/GenBank/DDBJ databases">
        <authorList>
            <person name="Corre E."/>
            <person name="Pelletier E."/>
            <person name="Niang G."/>
            <person name="Scheremetjew M."/>
            <person name="Finn R."/>
            <person name="Kale V."/>
            <person name="Holt S."/>
            <person name="Cochrane G."/>
            <person name="Meng A."/>
            <person name="Brown T."/>
            <person name="Cohen L."/>
        </authorList>
    </citation>
    <scope>NUCLEOTIDE SEQUENCE</scope>
    <source>
        <strain evidence="2">OF101</strain>
    </source>
</reference>
<evidence type="ECO:0000313" key="2">
    <source>
        <dbReference type="EMBL" id="CAD9111604.1"/>
    </source>
</evidence>
<evidence type="ECO:0000256" key="1">
    <source>
        <dbReference type="SAM" id="SignalP"/>
    </source>
</evidence>
<dbReference type="AlphaFoldDB" id="A0A7S1LRN8"/>
<sequence length="93" mass="10089">MKSWELLALALALAALGGDGLHVADDSQQNVSANVTPSDGFKLACPPEEHMRYRTIVCSAALQKCTSEWCARYRHGWVRRFGACAQYGCATVG</sequence>
<keyword evidence="1" id="KW-0732">Signal</keyword>
<evidence type="ECO:0008006" key="3">
    <source>
        <dbReference type="Google" id="ProtNLM"/>
    </source>
</evidence>